<gene>
    <name evidence="2" type="ORF">RPMA_18855</name>
</gene>
<evidence type="ECO:0000256" key="1">
    <source>
        <dbReference type="SAM" id="MobiDB-lite"/>
    </source>
</evidence>
<protein>
    <submittedName>
        <fullName evidence="2">Twin-arginine translocation pathway signal</fullName>
    </submittedName>
</protein>
<accession>A0ABX8AE50</accession>
<reference evidence="2 3" key="1">
    <citation type="submission" date="2019-02" db="EMBL/GenBank/DDBJ databases">
        <title>Emended description of the genus Rhodopseudomonas and description of Rhodopseudomonas albus sp. nov., a non-phototrophic, heavy-metal-tolerant bacterium isolated from garden soil.</title>
        <authorList>
            <person name="Bao Z."/>
            <person name="Cao W.W."/>
            <person name="Sato Y."/>
            <person name="Nishizawa T."/>
            <person name="Zhao J."/>
            <person name="Guo Y."/>
            <person name="Ohta H."/>
        </authorList>
    </citation>
    <scope>NUCLEOTIDE SEQUENCE [LARGE SCALE GENOMIC DNA]</scope>
    <source>
        <strain evidence="2 3">SK50-23</strain>
    </source>
</reference>
<organism evidence="2 3">
    <name type="scientific">Tardiphaga alba</name>
    <dbReference type="NCBI Taxonomy" id="340268"/>
    <lineage>
        <taxon>Bacteria</taxon>
        <taxon>Pseudomonadati</taxon>
        <taxon>Pseudomonadota</taxon>
        <taxon>Alphaproteobacteria</taxon>
        <taxon>Hyphomicrobiales</taxon>
        <taxon>Nitrobacteraceae</taxon>
        <taxon>Tardiphaga</taxon>
    </lineage>
</organism>
<dbReference type="EMBL" id="CP036498">
    <property type="protein sequence ID" value="QUS40660.1"/>
    <property type="molecule type" value="Genomic_DNA"/>
</dbReference>
<evidence type="ECO:0000313" key="3">
    <source>
        <dbReference type="Proteomes" id="UP000682843"/>
    </source>
</evidence>
<proteinExistence type="predicted"/>
<dbReference type="Proteomes" id="UP000682843">
    <property type="component" value="Chromosome"/>
</dbReference>
<sequence length="134" mass="14133">MIADISRSRLPSRIAAAAALLLAVHLGGCAGMGDGPLSGAFVDPSIYDLSDCSQLEAERNRLARRTAELQGLIDKAQTGTAGSVVGEVAYRNDYISARAQAKLAEEQWQKNRCIASAPPPAPPSAMPANRSSRR</sequence>
<dbReference type="RefSeq" id="WP_211909247.1">
    <property type="nucleotide sequence ID" value="NZ_CP036498.1"/>
</dbReference>
<feature type="region of interest" description="Disordered" evidence="1">
    <location>
        <begin position="110"/>
        <end position="134"/>
    </location>
</feature>
<evidence type="ECO:0000313" key="2">
    <source>
        <dbReference type="EMBL" id="QUS40660.1"/>
    </source>
</evidence>
<keyword evidence="3" id="KW-1185">Reference proteome</keyword>
<name>A0ABX8AE50_9BRAD</name>